<gene>
    <name evidence="2" type="ORF">WH47_03371</name>
</gene>
<protein>
    <submittedName>
        <fullName evidence="2">Uncharacterized protein</fullName>
    </submittedName>
</protein>
<proteinExistence type="predicted"/>
<evidence type="ECO:0000313" key="3">
    <source>
        <dbReference type="Proteomes" id="UP000053825"/>
    </source>
</evidence>
<name>A0A0L7RBJ8_9HYME</name>
<dbReference type="Proteomes" id="UP000053825">
    <property type="component" value="Unassembled WGS sequence"/>
</dbReference>
<reference evidence="2 3" key="1">
    <citation type="submission" date="2015-07" db="EMBL/GenBank/DDBJ databases">
        <title>The genome of Habropoda laboriosa.</title>
        <authorList>
            <person name="Pan H."/>
            <person name="Kapheim K."/>
        </authorList>
    </citation>
    <scope>NUCLEOTIDE SEQUENCE [LARGE SCALE GENOMIC DNA]</scope>
    <source>
        <strain evidence="2">0110345459</strain>
    </source>
</reference>
<evidence type="ECO:0000313" key="2">
    <source>
        <dbReference type="EMBL" id="KOC68213.1"/>
    </source>
</evidence>
<sequence>MFESLAARLNVRAYVIELSRISLENASLEMNFVLYEWYIVWGHCLDNCTGGSEAEWMGTGTKSSGSRAFHREKRWTEDYGLRAAITRRDKIRRELHKKSREEEERCAARTTKAGEESYEGGARAEGFARIDEETDRGREGEKDEVVEGEGGVKGWREAMTS</sequence>
<keyword evidence="3" id="KW-1185">Reference proteome</keyword>
<evidence type="ECO:0000256" key="1">
    <source>
        <dbReference type="SAM" id="MobiDB-lite"/>
    </source>
</evidence>
<feature type="compositionally biased region" description="Basic and acidic residues" evidence="1">
    <location>
        <begin position="126"/>
        <end position="145"/>
    </location>
</feature>
<accession>A0A0L7RBJ8</accession>
<dbReference type="EMBL" id="KQ414617">
    <property type="protein sequence ID" value="KOC68213.1"/>
    <property type="molecule type" value="Genomic_DNA"/>
</dbReference>
<organism evidence="2 3">
    <name type="scientific">Habropoda laboriosa</name>
    <dbReference type="NCBI Taxonomy" id="597456"/>
    <lineage>
        <taxon>Eukaryota</taxon>
        <taxon>Metazoa</taxon>
        <taxon>Ecdysozoa</taxon>
        <taxon>Arthropoda</taxon>
        <taxon>Hexapoda</taxon>
        <taxon>Insecta</taxon>
        <taxon>Pterygota</taxon>
        <taxon>Neoptera</taxon>
        <taxon>Endopterygota</taxon>
        <taxon>Hymenoptera</taxon>
        <taxon>Apocrita</taxon>
        <taxon>Aculeata</taxon>
        <taxon>Apoidea</taxon>
        <taxon>Anthophila</taxon>
        <taxon>Apidae</taxon>
        <taxon>Habropoda</taxon>
    </lineage>
</organism>
<feature type="region of interest" description="Disordered" evidence="1">
    <location>
        <begin position="96"/>
        <end position="161"/>
    </location>
</feature>
<feature type="compositionally biased region" description="Basic and acidic residues" evidence="1">
    <location>
        <begin position="99"/>
        <end position="115"/>
    </location>
</feature>
<dbReference type="AlphaFoldDB" id="A0A0L7RBJ8"/>